<evidence type="ECO:0000256" key="6">
    <source>
        <dbReference type="ARBA" id="ARBA00023136"/>
    </source>
</evidence>
<dbReference type="EMBL" id="AP014569">
    <property type="protein sequence ID" value="BAO82987.1"/>
    <property type="molecule type" value="Genomic_DNA"/>
</dbReference>
<feature type="transmembrane region" description="Helical" evidence="7">
    <location>
        <begin position="102"/>
        <end position="125"/>
    </location>
</feature>
<keyword evidence="4 7" id="KW-0812">Transmembrane</keyword>
<sequence length="314" mass="33507">MRAAIWQRLLWLPPLLLAMSMLAFALVALAPGDPVALEAMRAGIVLTPENAAALRQQLGLDGTLAERYWRWLQAVLQGDWGHSIASGRPVGPKIMAHFGPSLLLALSALALAMPLAVGLGLAAALARSPWAAASWRVLTLLLVALPGFWLALLALHFFAVQWGWVRVLGQGELRDLWLPAAVLALGVAAPASRLIRERALQVMSAAPFKLALAQGLGPAQLLLTRILPGTLVPSITLWAHTFGVLLGGVVIVERIFGWPGLGRLVLEAIAERDFPVLQAYLLAMGVVYVLVNLVADLLAAALDPRLRASLGLQP</sequence>
<keyword evidence="6 7" id="KW-0472">Membrane</keyword>
<keyword evidence="10" id="KW-1185">Reference proteome</keyword>
<keyword evidence="5 7" id="KW-1133">Transmembrane helix</keyword>
<dbReference type="PROSITE" id="PS50928">
    <property type="entry name" value="ABC_TM1"/>
    <property type="match status" value="1"/>
</dbReference>
<evidence type="ECO:0000256" key="5">
    <source>
        <dbReference type="ARBA" id="ARBA00022989"/>
    </source>
</evidence>
<comment type="subcellular location">
    <subcellularLocation>
        <location evidence="1 7">Cell membrane</location>
        <topology evidence="1 7">Multi-pass membrane protein</topology>
    </subcellularLocation>
</comment>
<dbReference type="Pfam" id="PF19300">
    <property type="entry name" value="BPD_transp_1_N"/>
    <property type="match status" value="1"/>
</dbReference>
<dbReference type="InterPro" id="IPR000515">
    <property type="entry name" value="MetI-like"/>
</dbReference>
<feature type="domain" description="ABC transmembrane type-1" evidence="8">
    <location>
        <begin position="98"/>
        <end position="299"/>
    </location>
</feature>
<comment type="similarity">
    <text evidence="7">Belongs to the binding-protein-dependent transport system permease family.</text>
</comment>
<dbReference type="STRING" id="1458426.SMCB_0759"/>
<reference evidence="9 10" key="1">
    <citation type="journal article" date="2014" name="Nat. Commun.">
        <title>Physiological and genomic features of highly alkaliphilic hydrogen-utilizing Betaproteobacteria from a continental serpentinizing site.</title>
        <authorList>
            <person name="Suzuki S."/>
            <person name="Kuenen J.G."/>
            <person name="Schipper K."/>
            <person name="van der Velde S."/>
            <person name="Ishii S."/>
            <person name="Wu A."/>
            <person name="Sorokin D.Y."/>
            <person name="Tenney A."/>
            <person name="Meng X.Y."/>
            <person name="Morrill P.L."/>
            <person name="Kamagata Y."/>
            <person name="Muyzer G."/>
            <person name="Nealson K.H."/>
        </authorList>
    </citation>
    <scope>NUCLEOTIDE SEQUENCE [LARGE SCALE GENOMIC DNA]</scope>
    <source>
        <strain evidence="9 10">B1</strain>
    </source>
</reference>
<evidence type="ECO:0000313" key="10">
    <source>
        <dbReference type="Proteomes" id="UP000066014"/>
    </source>
</evidence>
<dbReference type="OrthoDB" id="9803623at2"/>
<dbReference type="RefSeq" id="WP_045535179.1">
    <property type="nucleotide sequence ID" value="NZ_AP014569.1"/>
</dbReference>
<dbReference type="GO" id="GO:0055085">
    <property type="term" value="P:transmembrane transport"/>
    <property type="evidence" value="ECO:0007669"/>
    <property type="project" value="InterPro"/>
</dbReference>
<dbReference type="GO" id="GO:0005886">
    <property type="term" value="C:plasma membrane"/>
    <property type="evidence" value="ECO:0007669"/>
    <property type="project" value="UniProtKB-SubCell"/>
</dbReference>
<dbReference type="Gene3D" id="1.10.3720.10">
    <property type="entry name" value="MetI-like"/>
    <property type="match status" value="1"/>
</dbReference>
<dbReference type="HOGENOM" id="CLU_036879_0_2_4"/>
<gene>
    <name evidence="9" type="ORF">SMCB_0759</name>
</gene>
<feature type="transmembrane region" description="Helical" evidence="7">
    <location>
        <begin position="277"/>
        <end position="302"/>
    </location>
</feature>
<dbReference type="PANTHER" id="PTHR43163:SF6">
    <property type="entry name" value="DIPEPTIDE TRANSPORT SYSTEM PERMEASE PROTEIN DPPB-RELATED"/>
    <property type="match status" value="1"/>
</dbReference>
<dbReference type="InterPro" id="IPR045621">
    <property type="entry name" value="BPD_transp_1_N"/>
</dbReference>
<evidence type="ECO:0000256" key="1">
    <source>
        <dbReference type="ARBA" id="ARBA00004651"/>
    </source>
</evidence>
<protein>
    <submittedName>
        <fullName evidence="9">ABC-type dipeptide/oligopeptide/nickel transport systems, permease component</fullName>
    </submittedName>
</protein>
<keyword evidence="2 7" id="KW-0813">Transport</keyword>
<dbReference type="PANTHER" id="PTHR43163">
    <property type="entry name" value="DIPEPTIDE TRANSPORT SYSTEM PERMEASE PROTEIN DPPB-RELATED"/>
    <property type="match status" value="1"/>
</dbReference>
<name>A0A060NMJ2_9BURK</name>
<evidence type="ECO:0000313" key="9">
    <source>
        <dbReference type="EMBL" id="BAO82987.1"/>
    </source>
</evidence>
<evidence type="ECO:0000256" key="2">
    <source>
        <dbReference type="ARBA" id="ARBA00022448"/>
    </source>
</evidence>
<dbReference type="Proteomes" id="UP000066014">
    <property type="component" value="Chromosome"/>
</dbReference>
<proteinExistence type="inferred from homology"/>
<dbReference type="InterPro" id="IPR035906">
    <property type="entry name" value="MetI-like_sf"/>
</dbReference>
<accession>A0A060NMJ2</accession>
<dbReference type="SUPFAM" id="SSF161098">
    <property type="entry name" value="MetI-like"/>
    <property type="match status" value="1"/>
</dbReference>
<dbReference type="AlphaFoldDB" id="A0A060NMJ2"/>
<evidence type="ECO:0000256" key="4">
    <source>
        <dbReference type="ARBA" id="ARBA00022692"/>
    </source>
</evidence>
<keyword evidence="3" id="KW-1003">Cell membrane</keyword>
<dbReference type="CDD" id="cd06261">
    <property type="entry name" value="TM_PBP2"/>
    <property type="match status" value="1"/>
</dbReference>
<evidence type="ECO:0000256" key="3">
    <source>
        <dbReference type="ARBA" id="ARBA00022475"/>
    </source>
</evidence>
<dbReference type="KEGG" id="cbab:SMCB_0759"/>
<evidence type="ECO:0000259" key="8">
    <source>
        <dbReference type="PROSITE" id="PS50928"/>
    </source>
</evidence>
<dbReference type="Pfam" id="PF00528">
    <property type="entry name" value="BPD_transp_1"/>
    <property type="match status" value="1"/>
</dbReference>
<evidence type="ECO:0000256" key="7">
    <source>
        <dbReference type="RuleBase" id="RU363032"/>
    </source>
</evidence>
<feature type="transmembrane region" description="Helical" evidence="7">
    <location>
        <begin position="137"/>
        <end position="164"/>
    </location>
</feature>
<feature type="transmembrane region" description="Helical" evidence="7">
    <location>
        <begin position="235"/>
        <end position="257"/>
    </location>
</feature>
<organism evidence="9 10">
    <name type="scientific">Serpentinimonas maccroryi</name>
    <dbReference type="NCBI Taxonomy" id="1458426"/>
    <lineage>
        <taxon>Bacteria</taxon>
        <taxon>Pseudomonadati</taxon>
        <taxon>Pseudomonadota</taxon>
        <taxon>Betaproteobacteria</taxon>
        <taxon>Burkholderiales</taxon>
        <taxon>Comamonadaceae</taxon>
        <taxon>Serpentinimonas</taxon>
    </lineage>
</organism>